<evidence type="ECO:0000313" key="3">
    <source>
        <dbReference type="EMBL" id="KFE68120.1"/>
    </source>
</evidence>
<dbReference type="AlphaFoldDB" id="A0A085WKA7"/>
<dbReference type="OrthoDB" id="5383185at2"/>
<dbReference type="EMBL" id="JMCB01000006">
    <property type="protein sequence ID" value="KFE68120.1"/>
    <property type="molecule type" value="Genomic_DNA"/>
</dbReference>
<accession>A0A085WKA7</accession>
<evidence type="ECO:0000256" key="2">
    <source>
        <dbReference type="SAM" id="Phobius"/>
    </source>
</evidence>
<keyword evidence="4" id="KW-1185">Reference proteome</keyword>
<dbReference type="STRING" id="394096.DB31_7357"/>
<sequence>MAEEPRKPGQKGQRDQELGSTARQMQEAMPYISAVWKMVGGAVVGVLGGLLLDRWLGTKPWLLVVLSVVGISVGFYGFLREMNRLGKKK</sequence>
<feature type="region of interest" description="Disordered" evidence="1">
    <location>
        <begin position="1"/>
        <end position="22"/>
    </location>
</feature>
<feature type="transmembrane region" description="Helical" evidence="2">
    <location>
        <begin position="34"/>
        <end position="55"/>
    </location>
</feature>
<keyword evidence="2" id="KW-1133">Transmembrane helix</keyword>
<reference evidence="3 4" key="1">
    <citation type="submission" date="2014-04" db="EMBL/GenBank/DDBJ databases">
        <title>Genome assembly of Hyalangium minutum DSM 14724.</title>
        <authorList>
            <person name="Sharma G."/>
            <person name="Subramanian S."/>
        </authorList>
    </citation>
    <scope>NUCLEOTIDE SEQUENCE [LARGE SCALE GENOMIC DNA]</scope>
    <source>
        <strain evidence="3 4">DSM 14724</strain>
    </source>
</reference>
<dbReference type="Proteomes" id="UP000028725">
    <property type="component" value="Unassembled WGS sequence"/>
</dbReference>
<name>A0A085WKA7_9BACT</name>
<keyword evidence="2" id="KW-0812">Transmembrane</keyword>
<keyword evidence="2" id="KW-0472">Membrane</keyword>
<dbReference type="PATRIC" id="fig|394096.3.peg.3398"/>
<gene>
    <name evidence="3" type="ORF">DB31_7357</name>
</gene>
<proteinExistence type="predicted"/>
<dbReference type="InterPro" id="IPR032820">
    <property type="entry name" value="ATPase_put"/>
</dbReference>
<evidence type="ECO:0000313" key="4">
    <source>
        <dbReference type="Proteomes" id="UP000028725"/>
    </source>
</evidence>
<dbReference type="Pfam" id="PF09527">
    <property type="entry name" value="ATPase_gene1"/>
    <property type="match status" value="1"/>
</dbReference>
<comment type="caution">
    <text evidence="3">The sequence shown here is derived from an EMBL/GenBank/DDBJ whole genome shotgun (WGS) entry which is preliminary data.</text>
</comment>
<dbReference type="RefSeq" id="WP_157232016.1">
    <property type="nucleotide sequence ID" value="NZ_JMCB01000006.1"/>
</dbReference>
<feature type="transmembrane region" description="Helical" evidence="2">
    <location>
        <begin position="61"/>
        <end position="79"/>
    </location>
</feature>
<evidence type="ECO:0000256" key="1">
    <source>
        <dbReference type="SAM" id="MobiDB-lite"/>
    </source>
</evidence>
<feature type="compositionally biased region" description="Basic and acidic residues" evidence="1">
    <location>
        <begin position="1"/>
        <end position="17"/>
    </location>
</feature>
<organism evidence="3 4">
    <name type="scientific">Hyalangium minutum</name>
    <dbReference type="NCBI Taxonomy" id="394096"/>
    <lineage>
        <taxon>Bacteria</taxon>
        <taxon>Pseudomonadati</taxon>
        <taxon>Myxococcota</taxon>
        <taxon>Myxococcia</taxon>
        <taxon>Myxococcales</taxon>
        <taxon>Cystobacterineae</taxon>
        <taxon>Archangiaceae</taxon>
        <taxon>Hyalangium</taxon>
    </lineage>
</organism>
<protein>
    <submittedName>
        <fullName evidence="3">ATP synthase protein I</fullName>
    </submittedName>
</protein>